<dbReference type="AlphaFoldDB" id="A0A839SWE8"/>
<evidence type="ECO:0008006" key="3">
    <source>
        <dbReference type="Google" id="ProtNLM"/>
    </source>
</evidence>
<proteinExistence type="predicted"/>
<evidence type="ECO:0000313" key="2">
    <source>
        <dbReference type="Proteomes" id="UP000581135"/>
    </source>
</evidence>
<keyword evidence="2" id="KW-1185">Reference proteome</keyword>
<protein>
    <recommendedName>
        <fullName evidence="3">CBS domain-containing protein</fullName>
    </recommendedName>
</protein>
<accession>A0A839SWE8</accession>
<dbReference type="RefSeq" id="WP_183416825.1">
    <property type="nucleotide sequence ID" value="NZ_JACHXA010000006.1"/>
</dbReference>
<reference evidence="1 2" key="1">
    <citation type="submission" date="2020-08" db="EMBL/GenBank/DDBJ databases">
        <title>Genomic Encyclopedia of Type Strains, Phase III (KMG-III): the genomes of soil and plant-associated and newly described type strains.</title>
        <authorList>
            <person name="Whitman W."/>
        </authorList>
    </citation>
    <scope>NUCLEOTIDE SEQUENCE [LARGE SCALE GENOMIC DNA]</scope>
    <source>
        <strain evidence="1 2">CECT 8803</strain>
    </source>
</reference>
<evidence type="ECO:0000313" key="1">
    <source>
        <dbReference type="EMBL" id="MBB3066004.1"/>
    </source>
</evidence>
<dbReference type="Proteomes" id="UP000581135">
    <property type="component" value="Unassembled WGS sequence"/>
</dbReference>
<sequence length="276" mass="30721">MNQPWANSEPLSSSETFEEVHQGLTVRLVMTRRDNFEMCDADDPVSTVAAKNTNRYDFIPVMSASAKGERIIGLFYAAPYFKTPPPKGCIKDHLVPLDEENLIGADASILAFILEADTKPCRLVLSGGGICGLVTLSDLQKLPVRAALFALITGFEITMAEAIRNRHPTDETWMELLSEERLTETRKKIDASKKSESFVDALLFTEFADKKTIIKKSIALSISKNQLEVRLTEIQKFRDMVAHANEYAPSPEEAKMVCATVRDLIDLRKLIAETPG</sequence>
<comment type="caution">
    <text evidence="1">The sequence shown here is derived from an EMBL/GenBank/DDBJ whole genome shotgun (WGS) entry which is preliminary data.</text>
</comment>
<name>A0A839SWE8_9PROT</name>
<organism evidence="1 2">
    <name type="scientific">Limibacillus halophilus</name>
    <dbReference type="NCBI Taxonomy" id="1579333"/>
    <lineage>
        <taxon>Bacteria</taxon>
        <taxon>Pseudomonadati</taxon>
        <taxon>Pseudomonadota</taxon>
        <taxon>Alphaproteobacteria</taxon>
        <taxon>Rhodospirillales</taxon>
        <taxon>Rhodovibrionaceae</taxon>
        <taxon>Limibacillus</taxon>
    </lineage>
</organism>
<gene>
    <name evidence="1" type="ORF">FHR98_002307</name>
</gene>
<dbReference type="EMBL" id="JACHXA010000006">
    <property type="protein sequence ID" value="MBB3066004.1"/>
    <property type="molecule type" value="Genomic_DNA"/>
</dbReference>